<dbReference type="Proteomes" id="UP001139125">
    <property type="component" value="Unassembled WGS sequence"/>
</dbReference>
<keyword evidence="4 5" id="KW-0648">Protein biosynthesis</keyword>
<dbReference type="GO" id="GO:0005737">
    <property type="term" value="C:cytoplasm"/>
    <property type="evidence" value="ECO:0007669"/>
    <property type="project" value="UniProtKB-SubCell"/>
</dbReference>
<keyword evidence="2 5" id="KW-0488">Methylation</keyword>
<reference evidence="9" key="1">
    <citation type="submission" date="2022-06" db="EMBL/GenBank/DDBJ databases">
        <title>Gracilimonas sp. CAU 1638 isolated from sea sediment.</title>
        <authorList>
            <person name="Kim W."/>
        </authorList>
    </citation>
    <scope>NUCLEOTIDE SEQUENCE</scope>
    <source>
        <strain evidence="9">CAU 1638</strain>
    </source>
</reference>
<comment type="caution">
    <text evidence="9">The sequence shown here is derived from an EMBL/GenBank/DDBJ whole genome shotgun (WGS) entry which is preliminary data.</text>
</comment>
<dbReference type="Pfam" id="PF00472">
    <property type="entry name" value="RF-1"/>
    <property type="match status" value="1"/>
</dbReference>
<dbReference type="RefSeq" id="WP_255135505.1">
    <property type="nucleotide sequence ID" value="NZ_CP175953.1"/>
</dbReference>
<keyword evidence="10" id="KW-1185">Reference proteome</keyword>
<dbReference type="NCBIfam" id="TIGR00020">
    <property type="entry name" value="prfB"/>
    <property type="match status" value="1"/>
</dbReference>
<feature type="coiled-coil region" evidence="7">
    <location>
        <begin position="283"/>
        <end position="320"/>
    </location>
</feature>
<feature type="modified residue" description="N5-methylglutamine" evidence="5">
    <location>
        <position position="247"/>
    </location>
</feature>
<dbReference type="Gene3D" id="1.20.58.410">
    <property type="entry name" value="Release factor"/>
    <property type="match status" value="1"/>
</dbReference>
<dbReference type="AlphaFoldDB" id="A0A9X2L5B1"/>
<comment type="PTM">
    <text evidence="5">Methylated by PrmC. Methylation increases the termination efficiency of RF2.</text>
</comment>
<dbReference type="SUPFAM" id="SSF75620">
    <property type="entry name" value="Release factor"/>
    <property type="match status" value="1"/>
</dbReference>
<evidence type="ECO:0000256" key="4">
    <source>
        <dbReference type="ARBA" id="ARBA00022917"/>
    </source>
</evidence>
<name>A0A9X2L5B1_9BACT</name>
<gene>
    <name evidence="5 9" type="primary">prfB</name>
    <name evidence="9" type="ORF">NM125_13545</name>
</gene>
<dbReference type="Pfam" id="PF03462">
    <property type="entry name" value="PCRF"/>
    <property type="match status" value="1"/>
</dbReference>
<comment type="subcellular location">
    <subcellularLocation>
        <location evidence="5">Cytoplasm</location>
    </subcellularLocation>
</comment>
<protein>
    <recommendedName>
        <fullName evidence="5 6">Peptide chain release factor 2</fullName>
        <shortName evidence="5">RF-2</shortName>
    </recommendedName>
</protein>
<dbReference type="EMBL" id="JANDBC010000003">
    <property type="protein sequence ID" value="MCP9292607.1"/>
    <property type="molecule type" value="Genomic_DNA"/>
</dbReference>
<evidence type="ECO:0000256" key="7">
    <source>
        <dbReference type="SAM" id="Coils"/>
    </source>
</evidence>
<dbReference type="GO" id="GO:0016149">
    <property type="term" value="F:translation release factor activity, codon specific"/>
    <property type="evidence" value="ECO:0007669"/>
    <property type="project" value="UniProtKB-UniRule"/>
</dbReference>
<dbReference type="InterPro" id="IPR005139">
    <property type="entry name" value="PCRF"/>
</dbReference>
<keyword evidence="7" id="KW-0175">Coiled coil</keyword>
<comment type="function">
    <text evidence="5">Peptide chain release factor 2 directs the termination of translation in response to the peptide chain termination codons UGA and UAA.</text>
</comment>
<evidence type="ECO:0000256" key="3">
    <source>
        <dbReference type="ARBA" id="ARBA00022490"/>
    </source>
</evidence>
<dbReference type="PANTHER" id="PTHR43116">
    <property type="entry name" value="PEPTIDE CHAIN RELEASE FACTOR 2"/>
    <property type="match status" value="1"/>
</dbReference>
<evidence type="ECO:0000313" key="9">
    <source>
        <dbReference type="EMBL" id="MCP9292607.1"/>
    </source>
</evidence>
<dbReference type="PROSITE" id="PS00745">
    <property type="entry name" value="RF_PROK_I"/>
    <property type="match status" value="1"/>
</dbReference>
<dbReference type="FunFam" id="3.30.160.20:FF:000040">
    <property type="entry name" value="Peptide chain release factor 2"/>
    <property type="match status" value="1"/>
</dbReference>
<keyword evidence="3 5" id="KW-0963">Cytoplasm</keyword>
<proteinExistence type="inferred from homology"/>
<feature type="domain" description="Prokaryotic-type class I peptide chain release factors" evidence="8">
    <location>
        <begin position="240"/>
        <end position="256"/>
    </location>
</feature>
<organism evidence="9 10">
    <name type="scientific">Gracilimonas sediminicola</name>
    <dbReference type="NCBI Taxonomy" id="2952158"/>
    <lineage>
        <taxon>Bacteria</taxon>
        <taxon>Pseudomonadati</taxon>
        <taxon>Balneolota</taxon>
        <taxon>Balneolia</taxon>
        <taxon>Balneolales</taxon>
        <taxon>Balneolaceae</taxon>
        <taxon>Gracilimonas</taxon>
    </lineage>
</organism>
<dbReference type="Gene3D" id="3.30.160.20">
    <property type="match status" value="1"/>
</dbReference>
<evidence type="ECO:0000256" key="6">
    <source>
        <dbReference type="NCBIfam" id="TIGR00020"/>
    </source>
</evidence>
<evidence type="ECO:0000256" key="1">
    <source>
        <dbReference type="ARBA" id="ARBA00010835"/>
    </source>
</evidence>
<dbReference type="InterPro" id="IPR000352">
    <property type="entry name" value="Pep_chain_release_fac_I"/>
</dbReference>
<evidence type="ECO:0000256" key="2">
    <source>
        <dbReference type="ARBA" id="ARBA00022481"/>
    </source>
</evidence>
<evidence type="ECO:0000259" key="8">
    <source>
        <dbReference type="PROSITE" id="PS00745"/>
    </source>
</evidence>
<sequence>MAINTDHLNELYERVDALRGYLDYEKRKVRIIELTEQTQDPNFWNDPDKAQSVMKELNHEKSLVEGWDNLNDLRESINVYLEFQEMGEEVEDDLQAEYKKLEKALEDMELRNMLSGPDDHRDAIVTFNPGAGGTESQDWGEMLYRMYTRWADKAGFKVSVVDYQDGDVAGLKSATIEVQGDNAYGFLKAESGVHRLVRVSPFDSNARRHTSFCSVFVAPLIDDTIELDINESDVELQRFHSSGAGGQNVNKVETGVRLIWEGELSDGRTERVVAECQQERSQLQNREKAMVLLKSRIYELEKEIQEAEKAKLEGSKSKNEWGSQIRSYVFDDQRVKDHRTNYETSDVSGVMDGDLDEFIKAYLLQDAEV</sequence>
<evidence type="ECO:0000256" key="5">
    <source>
        <dbReference type="HAMAP-Rule" id="MF_00094"/>
    </source>
</evidence>
<dbReference type="PANTHER" id="PTHR43116:SF3">
    <property type="entry name" value="CLASS I PEPTIDE CHAIN RELEASE FACTOR"/>
    <property type="match status" value="1"/>
</dbReference>
<dbReference type="SMART" id="SM00937">
    <property type="entry name" value="PCRF"/>
    <property type="match status" value="1"/>
</dbReference>
<dbReference type="InterPro" id="IPR004374">
    <property type="entry name" value="PrfB"/>
</dbReference>
<dbReference type="InterPro" id="IPR045853">
    <property type="entry name" value="Pep_chain_release_fac_I_sf"/>
</dbReference>
<dbReference type="HAMAP" id="MF_00094">
    <property type="entry name" value="Rel_fac_2"/>
    <property type="match status" value="1"/>
</dbReference>
<dbReference type="Gene3D" id="3.30.70.1660">
    <property type="match status" value="1"/>
</dbReference>
<accession>A0A9X2L5B1</accession>
<comment type="similarity">
    <text evidence="1 5">Belongs to the prokaryotic/mitochondrial release factor family.</text>
</comment>
<evidence type="ECO:0000313" key="10">
    <source>
        <dbReference type="Proteomes" id="UP001139125"/>
    </source>
</evidence>